<dbReference type="AlphaFoldDB" id="A0A7J7LW64"/>
<comment type="caution">
    <text evidence="1">The sequence shown here is derived from an EMBL/GenBank/DDBJ whole genome shotgun (WGS) entry which is preliminary data.</text>
</comment>
<gene>
    <name evidence="1" type="ORF">GIB67_018490</name>
</gene>
<proteinExistence type="predicted"/>
<keyword evidence="2" id="KW-1185">Reference proteome</keyword>
<evidence type="ECO:0000313" key="1">
    <source>
        <dbReference type="EMBL" id="KAF6146837.1"/>
    </source>
</evidence>
<organism evidence="1 2">
    <name type="scientific">Kingdonia uniflora</name>
    <dbReference type="NCBI Taxonomy" id="39325"/>
    <lineage>
        <taxon>Eukaryota</taxon>
        <taxon>Viridiplantae</taxon>
        <taxon>Streptophyta</taxon>
        <taxon>Embryophyta</taxon>
        <taxon>Tracheophyta</taxon>
        <taxon>Spermatophyta</taxon>
        <taxon>Magnoliopsida</taxon>
        <taxon>Ranunculales</taxon>
        <taxon>Circaeasteraceae</taxon>
        <taxon>Kingdonia</taxon>
    </lineage>
</organism>
<sequence>MTVMMSAMPLWNMAWTRCDFQVRLVVQMRLATHVIKRLRGAGLAGRPYGMPGTHGSSQQSIHIPSPMCYLSSDHIRFLALITPFRRAERGPSGG</sequence>
<evidence type="ECO:0000313" key="2">
    <source>
        <dbReference type="Proteomes" id="UP000541444"/>
    </source>
</evidence>
<name>A0A7J7LW64_9MAGN</name>
<accession>A0A7J7LW64</accession>
<reference evidence="1 2" key="1">
    <citation type="journal article" date="2020" name="IScience">
        <title>Genome Sequencing of the Endangered Kingdonia uniflora (Circaeasteraceae, Ranunculales) Reveals Potential Mechanisms of Evolutionary Specialization.</title>
        <authorList>
            <person name="Sun Y."/>
            <person name="Deng T."/>
            <person name="Zhang A."/>
            <person name="Moore M.J."/>
            <person name="Landis J.B."/>
            <person name="Lin N."/>
            <person name="Zhang H."/>
            <person name="Zhang X."/>
            <person name="Huang J."/>
            <person name="Zhang X."/>
            <person name="Sun H."/>
            <person name="Wang H."/>
        </authorList>
    </citation>
    <scope>NUCLEOTIDE SEQUENCE [LARGE SCALE GENOMIC DNA]</scope>
    <source>
        <strain evidence="1">TB1705</strain>
        <tissue evidence="1">Leaf</tissue>
    </source>
</reference>
<protein>
    <submittedName>
        <fullName evidence="1">Uncharacterized protein</fullName>
    </submittedName>
</protein>
<dbReference type="EMBL" id="JACGCM010001954">
    <property type="protein sequence ID" value="KAF6146837.1"/>
    <property type="molecule type" value="Genomic_DNA"/>
</dbReference>
<dbReference type="Proteomes" id="UP000541444">
    <property type="component" value="Unassembled WGS sequence"/>
</dbReference>